<feature type="transmembrane region" description="Helical" evidence="1">
    <location>
        <begin position="87"/>
        <end position="106"/>
    </location>
</feature>
<keyword evidence="1" id="KW-0812">Transmembrane</keyword>
<protein>
    <submittedName>
        <fullName evidence="2">Uncharacterized protein</fullName>
    </submittedName>
</protein>
<dbReference type="Proteomes" id="UP000037069">
    <property type="component" value="Unassembled WGS sequence"/>
</dbReference>
<name>A0A0L0CEB5_LUCCU</name>
<evidence type="ECO:0000256" key="1">
    <source>
        <dbReference type="SAM" id="Phobius"/>
    </source>
</evidence>
<sequence>MLRILYFRSVTHLVESVMLPPQKRSKRSRAFSSTSVAVVRAVEAVVVVVELEDEDKLAACCCCCCPPAAADEANITSTSNMGSSRTLMVVPGTGFLLALFCSRVFLPTSVVGLPAVLLVVCVGDLTSLLLLLFLPSLTFCVTVKVFPVSKGTVQLTGSGERIIICSGLLTRVGSGGDLTMGSSGTSATGWGLQLDTDMAVSRPSSVSSTSIRKYLINNPFS</sequence>
<dbReference type="EMBL" id="JRES01000503">
    <property type="protein sequence ID" value="KNC30547.1"/>
    <property type="molecule type" value="Genomic_DNA"/>
</dbReference>
<organism evidence="2 3">
    <name type="scientific">Lucilia cuprina</name>
    <name type="common">Green bottle fly</name>
    <name type="synonym">Australian sheep blowfly</name>
    <dbReference type="NCBI Taxonomy" id="7375"/>
    <lineage>
        <taxon>Eukaryota</taxon>
        <taxon>Metazoa</taxon>
        <taxon>Ecdysozoa</taxon>
        <taxon>Arthropoda</taxon>
        <taxon>Hexapoda</taxon>
        <taxon>Insecta</taxon>
        <taxon>Pterygota</taxon>
        <taxon>Neoptera</taxon>
        <taxon>Endopterygota</taxon>
        <taxon>Diptera</taxon>
        <taxon>Brachycera</taxon>
        <taxon>Muscomorpha</taxon>
        <taxon>Oestroidea</taxon>
        <taxon>Calliphoridae</taxon>
        <taxon>Luciliinae</taxon>
        <taxon>Lucilia</taxon>
    </lineage>
</organism>
<keyword evidence="3" id="KW-1185">Reference proteome</keyword>
<accession>A0A0L0CEB5</accession>
<gene>
    <name evidence="2" type="ORF">FF38_05573</name>
</gene>
<keyword evidence="1" id="KW-0472">Membrane</keyword>
<evidence type="ECO:0000313" key="2">
    <source>
        <dbReference type="EMBL" id="KNC30547.1"/>
    </source>
</evidence>
<evidence type="ECO:0000313" key="3">
    <source>
        <dbReference type="Proteomes" id="UP000037069"/>
    </source>
</evidence>
<proteinExistence type="predicted"/>
<comment type="caution">
    <text evidence="2">The sequence shown here is derived from an EMBL/GenBank/DDBJ whole genome shotgun (WGS) entry which is preliminary data.</text>
</comment>
<keyword evidence="1" id="KW-1133">Transmembrane helix</keyword>
<dbReference type="AlphaFoldDB" id="A0A0L0CEB5"/>
<reference evidence="2 3" key="1">
    <citation type="journal article" date="2015" name="Nat. Commun.">
        <title>Lucilia cuprina genome unlocks parasitic fly biology to underpin future interventions.</title>
        <authorList>
            <person name="Anstead C.A."/>
            <person name="Korhonen P.K."/>
            <person name="Young N.D."/>
            <person name="Hall R.S."/>
            <person name="Jex A.R."/>
            <person name="Murali S.C."/>
            <person name="Hughes D.S."/>
            <person name="Lee S.F."/>
            <person name="Perry T."/>
            <person name="Stroehlein A.J."/>
            <person name="Ansell B.R."/>
            <person name="Breugelmans B."/>
            <person name="Hofmann A."/>
            <person name="Qu J."/>
            <person name="Dugan S."/>
            <person name="Lee S.L."/>
            <person name="Chao H."/>
            <person name="Dinh H."/>
            <person name="Han Y."/>
            <person name="Doddapaneni H.V."/>
            <person name="Worley K.C."/>
            <person name="Muzny D.M."/>
            <person name="Ioannidis P."/>
            <person name="Waterhouse R.M."/>
            <person name="Zdobnov E.M."/>
            <person name="James P.J."/>
            <person name="Bagnall N.H."/>
            <person name="Kotze A.C."/>
            <person name="Gibbs R.A."/>
            <person name="Richards S."/>
            <person name="Batterham P."/>
            <person name="Gasser R.B."/>
        </authorList>
    </citation>
    <scope>NUCLEOTIDE SEQUENCE [LARGE SCALE GENOMIC DNA]</scope>
    <source>
        <strain evidence="2 3">LS</strain>
        <tissue evidence="2">Full body</tissue>
    </source>
</reference>
<feature type="transmembrane region" description="Helical" evidence="1">
    <location>
        <begin position="112"/>
        <end position="134"/>
    </location>
</feature>